<accession>A0A5J9SUV9</accession>
<organism evidence="2 3">
    <name type="scientific">Eragrostis curvula</name>
    <name type="common">weeping love grass</name>
    <dbReference type="NCBI Taxonomy" id="38414"/>
    <lineage>
        <taxon>Eukaryota</taxon>
        <taxon>Viridiplantae</taxon>
        <taxon>Streptophyta</taxon>
        <taxon>Embryophyta</taxon>
        <taxon>Tracheophyta</taxon>
        <taxon>Spermatophyta</taxon>
        <taxon>Magnoliopsida</taxon>
        <taxon>Liliopsida</taxon>
        <taxon>Poales</taxon>
        <taxon>Poaceae</taxon>
        <taxon>PACMAD clade</taxon>
        <taxon>Chloridoideae</taxon>
        <taxon>Eragrostideae</taxon>
        <taxon>Eragrostidinae</taxon>
        <taxon>Eragrostis</taxon>
    </lineage>
</organism>
<reference evidence="2 3" key="1">
    <citation type="journal article" date="2019" name="Sci. Rep.">
        <title>A high-quality genome of Eragrostis curvula grass provides insights into Poaceae evolution and supports new strategies to enhance forage quality.</title>
        <authorList>
            <person name="Carballo J."/>
            <person name="Santos B.A.C.M."/>
            <person name="Zappacosta D."/>
            <person name="Garbus I."/>
            <person name="Selva J.P."/>
            <person name="Gallo C.A."/>
            <person name="Diaz A."/>
            <person name="Albertini E."/>
            <person name="Caccamo M."/>
            <person name="Echenique V."/>
        </authorList>
    </citation>
    <scope>NUCLEOTIDE SEQUENCE [LARGE SCALE GENOMIC DNA]</scope>
    <source>
        <strain evidence="3">cv. Victoria</strain>
        <tissue evidence="2">Leaf</tissue>
    </source>
</reference>
<sequence>MLDNVFTQPRLDFDDYFRREGQYSNKERCLQMFQNQQSSLDGVKPSMHLGKSEHGIYYIAIRWHQLQVWLLHEASESQPTPAWELKHKADIAPSIRQHYIREDRDEIETSWSLDRGEERPGDSVDNGWDSSDDTIVEGEDVVHYDDLYCNMSYHMDLLGYHPTKEIALLGDYFEGFAYYLGSSKLQYLGTLRPEGCLHIQVAATHDSFVYTPCMDDLLPHHKQDTTHDYFDGEYGDLQDTDEDENLQEEEVDIDKDEDQEDVSDEDFQAWEEDRDNDEEENGKEMRGKALGAMSVRERTAGDTGEPPPRTSPEGSPANVLSGRWSGRSTVQRVPSNPVFFGARSGETEIDSSYLGGLMVGGGRVVAAEDVTRRQDIGRFRSKGGETGCVWRWRHTGTSEAVARRSTEPLILVEMWRTEATGQRDLEIAGEGKGREPIRAMAALAGAAAVAVGAASSGPPPMAVSAGWLAGGDGPGGRGDGMLLDAGTRRMKGLRN</sequence>
<feature type="region of interest" description="Disordered" evidence="1">
    <location>
        <begin position="111"/>
        <end position="131"/>
    </location>
</feature>
<dbReference type="EMBL" id="RWGY01000288">
    <property type="protein sequence ID" value="TVU02714.1"/>
    <property type="molecule type" value="Genomic_DNA"/>
</dbReference>
<gene>
    <name evidence="2" type="ORF">EJB05_51784</name>
</gene>
<dbReference type="Proteomes" id="UP000324897">
    <property type="component" value="Unassembled WGS sequence"/>
</dbReference>
<dbReference type="PANTHER" id="PTHR34591">
    <property type="entry name" value="OS03G0653100 PROTEIN-RELATED"/>
    <property type="match status" value="1"/>
</dbReference>
<feature type="compositionally biased region" description="Acidic residues" evidence="1">
    <location>
        <begin position="231"/>
        <end position="281"/>
    </location>
</feature>
<evidence type="ECO:0000313" key="2">
    <source>
        <dbReference type="EMBL" id="TVU02714.1"/>
    </source>
</evidence>
<evidence type="ECO:0000313" key="3">
    <source>
        <dbReference type="Proteomes" id="UP000324897"/>
    </source>
</evidence>
<proteinExistence type="predicted"/>
<dbReference type="Gramene" id="TVU02714">
    <property type="protein sequence ID" value="TVU02714"/>
    <property type="gene ID" value="EJB05_51784"/>
</dbReference>
<dbReference type="AlphaFoldDB" id="A0A5J9SUV9"/>
<keyword evidence="3" id="KW-1185">Reference proteome</keyword>
<protein>
    <submittedName>
        <fullName evidence="2">Uncharacterized protein</fullName>
    </submittedName>
</protein>
<dbReference type="PANTHER" id="PTHR34591:SF28">
    <property type="entry name" value="F-BOX DOMAIN-CONTAINING PROTEIN"/>
    <property type="match status" value="1"/>
</dbReference>
<comment type="caution">
    <text evidence="2">The sequence shown here is derived from an EMBL/GenBank/DDBJ whole genome shotgun (WGS) entry which is preliminary data.</text>
</comment>
<dbReference type="OrthoDB" id="591557at2759"/>
<feature type="region of interest" description="Disordered" evidence="1">
    <location>
        <begin position="228"/>
        <end position="321"/>
    </location>
</feature>
<name>A0A5J9SUV9_9POAL</name>
<evidence type="ECO:0000256" key="1">
    <source>
        <dbReference type="SAM" id="MobiDB-lite"/>
    </source>
</evidence>